<dbReference type="Proteomes" id="UP000554482">
    <property type="component" value="Unassembled WGS sequence"/>
</dbReference>
<dbReference type="OrthoDB" id="1938246at2759"/>
<gene>
    <name evidence="1" type="ORF">FRX31_002279</name>
</gene>
<name>A0A7J6XEA6_THATH</name>
<keyword evidence="2" id="KW-1185">Reference proteome</keyword>
<evidence type="ECO:0000313" key="2">
    <source>
        <dbReference type="Proteomes" id="UP000554482"/>
    </source>
</evidence>
<dbReference type="AlphaFoldDB" id="A0A7J6XEA6"/>
<comment type="caution">
    <text evidence="1">The sequence shown here is derived from an EMBL/GenBank/DDBJ whole genome shotgun (WGS) entry which is preliminary data.</text>
</comment>
<organism evidence="1 2">
    <name type="scientific">Thalictrum thalictroides</name>
    <name type="common">Rue-anemone</name>
    <name type="synonym">Anemone thalictroides</name>
    <dbReference type="NCBI Taxonomy" id="46969"/>
    <lineage>
        <taxon>Eukaryota</taxon>
        <taxon>Viridiplantae</taxon>
        <taxon>Streptophyta</taxon>
        <taxon>Embryophyta</taxon>
        <taxon>Tracheophyta</taxon>
        <taxon>Spermatophyta</taxon>
        <taxon>Magnoliopsida</taxon>
        <taxon>Ranunculales</taxon>
        <taxon>Ranunculaceae</taxon>
        <taxon>Thalictroideae</taxon>
        <taxon>Thalictrum</taxon>
    </lineage>
</organism>
<proteinExistence type="predicted"/>
<protein>
    <submittedName>
        <fullName evidence="1">Uncharacterized protein</fullName>
    </submittedName>
</protein>
<reference evidence="1 2" key="1">
    <citation type="submission" date="2020-06" db="EMBL/GenBank/DDBJ databases">
        <title>Transcriptomic and genomic resources for Thalictrum thalictroides and T. hernandezii: Facilitating candidate gene discovery in an emerging model plant lineage.</title>
        <authorList>
            <person name="Arias T."/>
            <person name="Riano-Pachon D.M."/>
            <person name="Di Stilio V.S."/>
        </authorList>
    </citation>
    <scope>NUCLEOTIDE SEQUENCE [LARGE SCALE GENOMIC DNA]</scope>
    <source>
        <strain evidence="2">cv. WT478/WT964</strain>
        <tissue evidence="1">Leaves</tissue>
    </source>
</reference>
<accession>A0A7J6XEA6</accession>
<dbReference type="EMBL" id="JABWDY010000396">
    <property type="protein sequence ID" value="KAF5208136.1"/>
    <property type="molecule type" value="Genomic_DNA"/>
</dbReference>
<sequence>MSKCLHQAKAETIYLTKKEGGLGITDLARWNQAAYMGLTFKGASQVESIWASWVIMYHLRGKFFWTTNIPKDCSWVWRHVLKSREYAMKFTIYSIADGKGTLLWHDPWCHLSPLINSPAAKEAWQNLFGLEAKVEVLLDNRAWNEVVL</sequence>
<evidence type="ECO:0000313" key="1">
    <source>
        <dbReference type="EMBL" id="KAF5208136.1"/>
    </source>
</evidence>